<dbReference type="EMBL" id="WVTJ01000057">
    <property type="protein sequence ID" value="MXS54055.1"/>
    <property type="molecule type" value="Genomic_DNA"/>
</dbReference>
<dbReference type="Proteomes" id="UP000429730">
    <property type="component" value="Unassembled WGS sequence"/>
</dbReference>
<evidence type="ECO:0000313" key="3">
    <source>
        <dbReference type="Proteomes" id="UP000429730"/>
    </source>
</evidence>
<dbReference type="EMBL" id="WVTJ01000116">
    <property type="protein sequence ID" value="MXS54294.1"/>
    <property type="molecule type" value="Genomic_DNA"/>
</dbReference>
<proteinExistence type="predicted"/>
<dbReference type="AlphaFoldDB" id="A0AAP6RKJ8"/>
<evidence type="ECO:0000313" key="1">
    <source>
        <dbReference type="EMBL" id="MXS54055.1"/>
    </source>
</evidence>
<feature type="non-terminal residue" evidence="2">
    <location>
        <position position="1"/>
    </location>
</feature>
<gene>
    <name evidence="1" type="ORF">GTI81_15290</name>
    <name evidence="2" type="ORF">GTI81_16630</name>
</gene>
<protein>
    <submittedName>
        <fullName evidence="2">Large conductance mechanosensitive channel protein MscL</fullName>
    </submittedName>
</protein>
<comment type="caution">
    <text evidence="2">The sequence shown here is derived from an EMBL/GenBank/DDBJ whole genome shotgun (WGS) entry which is preliminary data.</text>
</comment>
<accession>A0AAP6RKJ8</accession>
<sequence>VVPTSEDYLKEIRDLLAAQTPPAETVKTDSTFTEK</sequence>
<name>A0AAP6RKJ8_ENTFL</name>
<organism evidence="2 3">
    <name type="scientific">Enterococcus faecalis</name>
    <name type="common">Streptococcus faecalis</name>
    <dbReference type="NCBI Taxonomy" id="1351"/>
    <lineage>
        <taxon>Bacteria</taxon>
        <taxon>Bacillati</taxon>
        <taxon>Bacillota</taxon>
        <taxon>Bacilli</taxon>
        <taxon>Lactobacillales</taxon>
        <taxon>Enterococcaceae</taxon>
        <taxon>Enterococcus</taxon>
    </lineage>
</organism>
<reference evidence="2 3" key="1">
    <citation type="submission" date="2019-04" db="EMBL/GenBank/DDBJ databases">
        <title>Step-wise assembly of the neonatal virome modulated by breast feeding.</title>
        <authorList>
            <person name="Liang G."/>
            <person name="Bushman F."/>
        </authorList>
    </citation>
    <scope>NUCLEOTIDE SEQUENCE [LARGE SCALE GENOMIC DNA]</scope>
    <source>
        <strain evidence="2 3">E3754</strain>
    </source>
</reference>
<evidence type="ECO:0000313" key="2">
    <source>
        <dbReference type="EMBL" id="MXS54294.1"/>
    </source>
</evidence>